<gene>
    <name evidence="2" type="ORF">LZ518_08855</name>
</gene>
<dbReference type="Proteomes" id="UP001165383">
    <property type="component" value="Unassembled WGS sequence"/>
</dbReference>
<evidence type="ECO:0000256" key="1">
    <source>
        <dbReference type="SAM" id="SignalP"/>
    </source>
</evidence>
<reference evidence="2" key="1">
    <citation type="submission" date="2022-05" db="EMBL/GenBank/DDBJ databases">
        <authorList>
            <person name="Jo J.-H."/>
            <person name="Im W.-T."/>
        </authorList>
    </citation>
    <scope>NUCLEOTIDE SEQUENCE</scope>
    <source>
        <strain evidence="2">RB56-2</strain>
    </source>
</reference>
<dbReference type="InterPro" id="IPR030972">
    <property type="entry name" value="UrcA_uranyl"/>
</dbReference>
<name>A0ABT0SA77_9SPHN</name>
<keyword evidence="1" id="KW-0732">Signal</keyword>
<proteinExistence type="predicted"/>
<feature type="signal peptide" evidence="1">
    <location>
        <begin position="1"/>
        <end position="26"/>
    </location>
</feature>
<keyword evidence="3" id="KW-1185">Reference proteome</keyword>
<sequence>MSVHLIRVTAAMMAASLAIPIAPAIAQDHEVVVRGLPQGSQMRMVSYRDLNLNIIAHRKILDERVERAVRQVCDFQGKDNLAKDYHMCADRAWGGARPQITRAYVQASRLAYGR</sequence>
<protein>
    <submittedName>
        <fullName evidence="2">UrcA family protein</fullName>
    </submittedName>
</protein>
<dbReference type="RefSeq" id="WP_249915636.1">
    <property type="nucleotide sequence ID" value="NZ_JAMGBB010000001.1"/>
</dbReference>
<evidence type="ECO:0000313" key="2">
    <source>
        <dbReference type="EMBL" id="MCL6741237.1"/>
    </source>
</evidence>
<feature type="chain" id="PRO_5046036185" evidence="1">
    <location>
        <begin position="27"/>
        <end position="114"/>
    </location>
</feature>
<organism evidence="2 3">
    <name type="scientific">Sphingomonas brevis</name>
    <dbReference type="NCBI Taxonomy" id="2908206"/>
    <lineage>
        <taxon>Bacteria</taxon>
        <taxon>Pseudomonadati</taxon>
        <taxon>Pseudomonadota</taxon>
        <taxon>Alphaproteobacteria</taxon>
        <taxon>Sphingomonadales</taxon>
        <taxon>Sphingomonadaceae</taxon>
        <taxon>Sphingomonas</taxon>
    </lineage>
</organism>
<dbReference type="NCBIfam" id="TIGR04433">
    <property type="entry name" value="UrcA_uranyl"/>
    <property type="match status" value="1"/>
</dbReference>
<accession>A0ABT0SA77</accession>
<dbReference type="EMBL" id="JAMGBB010000001">
    <property type="protein sequence ID" value="MCL6741237.1"/>
    <property type="molecule type" value="Genomic_DNA"/>
</dbReference>
<comment type="caution">
    <text evidence="2">The sequence shown here is derived from an EMBL/GenBank/DDBJ whole genome shotgun (WGS) entry which is preliminary data.</text>
</comment>
<evidence type="ECO:0000313" key="3">
    <source>
        <dbReference type="Proteomes" id="UP001165383"/>
    </source>
</evidence>